<protein>
    <submittedName>
        <fullName evidence="2">Endonuclease subunit</fullName>
    </submittedName>
</protein>
<accession>A0A6J5KPM7</accession>
<dbReference type="GO" id="GO:0016787">
    <property type="term" value="F:hydrolase activity"/>
    <property type="evidence" value="ECO:0007669"/>
    <property type="project" value="InterPro"/>
</dbReference>
<feature type="domain" description="Calcineurin-like phosphoesterase" evidence="1">
    <location>
        <begin position="18"/>
        <end position="164"/>
    </location>
</feature>
<gene>
    <name evidence="2" type="ORF">UFOVP29_281</name>
</gene>
<reference evidence="2" key="1">
    <citation type="submission" date="2020-04" db="EMBL/GenBank/DDBJ databases">
        <authorList>
            <person name="Chiriac C."/>
            <person name="Salcher M."/>
            <person name="Ghai R."/>
            <person name="Kavagutti S V."/>
        </authorList>
    </citation>
    <scope>NUCLEOTIDE SEQUENCE</scope>
</reference>
<dbReference type="GO" id="GO:0004519">
    <property type="term" value="F:endonuclease activity"/>
    <property type="evidence" value="ECO:0007669"/>
    <property type="project" value="UniProtKB-KW"/>
</dbReference>
<dbReference type="Pfam" id="PF00149">
    <property type="entry name" value="Metallophos"/>
    <property type="match status" value="1"/>
</dbReference>
<keyword evidence="2" id="KW-0540">Nuclease</keyword>
<keyword evidence="2" id="KW-0378">Hydrolase</keyword>
<dbReference type="InterPro" id="IPR004843">
    <property type="entry name" value="Calcineurin-like_PHP"/>
</dbReference>
<sequence>MCYNQHMASANTPPDFSHVAVFTDLHFGMRNNSREHNIACEDFVKWFIAQATARKIKTCFFLGDYHHVRSAINISTLNYSVAGLRMLNAAFDNVYFIIGNHDLYFRDKLEIHSIPYITEFPNIHLIDKITTVADHTFVPWLVNDQWQNMQHIKTPYVWGHFELPRFKMNAMVEMPDHGTLNSGHFAQQKAVYSGHFHKRQQQGNIQYIGNAFPHDFSDAWDDARGMMFWQPDVDPEFATWPGAPRYRTLPVSQLLLNPAAHLQPQNLVRVSMDTDSSFEDQQFVRDLLEICYDFRDLVFQTQAADTQELLDDAQVDFESVDTIVISHLNSIESKTISNKTLVELYQSL</sequence>
<name>A0A6J5KPM7_9CAUD</name>
<evidence type="ECO:0000313" key="2">
    <source>
        <dbReference type="EMBL" id="CAB4123122.1"/>
    </source>
</evidence>
<keyword evidence="2" id="KW-0255">Endonuclease</keyword>
<organism evidence="2">
    <name type="scientific">uncultured Caudovirales phage</name>
    <dbReference type="NCBI Taxonomy" id="2100421"/>
    <lineage>
        <taxon>Viruses</taxon>
        <taxon>Duplodnaviria</taxon>
        <taxon>Heunggongvirae</taxon>
        <taxon>Uroviricota</taxon>
        <taxon>Caudoviricetes</taxon>
        <taxon>Peduoviridae</taxon>
        <taxon>Maltschvirus</taxon>
        <taxon>Maltschvirus maltsch</taxon>
    </lineage>
</organism>
<dbReference type="EMBL" id="LR796167">
    <property type="protein sequence ID" value="CAB4123122.1"/>
    <property type="molecule type" value="Genomic_DNA"/>
</dbReference>
<proteinExistence type="predicted"/>
<dbReference type="InterPro" id="IPR029052">
    <property type="entry name" value="Metallo-depent_PP-like"/>
</dbReference>
<dbReference type="Gene3D" id="3.60.21.10">
    <property type="match status" value="1"/>
</dbReference>
<dbReference type="SUPFAM" id="SSF56300">
    <property type="entry name" value="Metallo-dependent phosphatases"/>
    <property type="match status" value="1"/>
</dbReference>
<evidence type="ECO:0000259" key="1">
    <source>
        <dbReference type="Pfam" id="PF00149"/>
    </source>
</evidence>